<comment type="caution">
    <text evidence="7">The sequence shown here is derived from an EMBL/GenBank/DDBJ whole genome shotgun (WGS) entry which is preliminary data.</text>
</comment>
<keyword evidence="2 4" id="KW-0238">DNA-binding</keyword>
<dbReference type="Pfam" id="PF00440">
    <property type="entry name" value="TetR_N"/>
    <property type="match status" value="1"/>
</dbReference>
<dbReference type="InterPro" id="IPR050109">
    <property type="entry name" value="HTH-type_TetR-like_transc_reg"/>
</dbReference>
<protein>
    <submittedName>
        <fullName evidence="7">TetR family transcriptional regulator</fullName>
    </submittedName>
</protein>
<dbReference type="Gene3D" id="1.10.357.10">
    <property type="entry name" value="Tetracycline Repressor, domain 2"/>
    <property type="match status" value="1"/>
</dbReference>
<dbReference type="Gene3D" id="1.10.10.60">
    <property type="entry name" value="Homeodomain-like"/>
    <property type="match status" value="1"/>
</dbReference>
<dbReference type="InterPro" id="IPR041474">
    <property type="entry name" value="NicS_C"/>
</dbReference>
<dbReference type="InterPro" id="IPR001647">
    <property type="entry name" value="HTH_TetR"/>
</dbReference>
<dbReference type="InterPro" id="IPR009057">
    <property type="entry name" value="Homeodomain-like_sf"/>
</dbReference>
<keyword evidence="8" id="KW-1185">Reference proteome</keyword>
<dbReference type="GO" id="GO:0003700">
    <property type="term" value="F:DNA-binding transcription factor activity"/>
    <property type="evidence" value="ECO:0007669"/>
    <property type="project" value="TreeGrafter"/>
</dbReference>
<organism evidence="7 8">
    <name type="scientific">Panacagrimonas perspica</name>
    <dbReference type="NCBI Taxonomy" id="381431"/>
    <lineage>
        <taxon>Bacteria</taxon>
        <taxon>Pseudomonadati</taxon>
        <taxon>Pseudomonadota</taxon>
        <taxon>Gammaproteobacteria</taxon>
        <taxon>Nevskiales</taxon>
        <taxon>Nevskiaceae</taxon>
        <taxon>Panacagrimonas</taxon>
    </lineage>
</organism>
<evidence type="ECO:0000256" key="3">
    <source>
        <dbReference type="ARBA" id="ARBA00023163"/>
    </source>
</evidence>
<keyword evidence="3" id="KW-0804">Transcription</keyword>
<dbReference type="InterPro" id="IPR036271">
    <property type="entry name" value="Tet_transcr_reg_TetR-rel_C_sf"/>
</dbReference>
<dbReference type="PANTHER" id="PTHR30055:SF234">
    <property type="entry name" value="HTH-TYPE TRANSCRIPTIONAL REGULATOR BETI"/>
    <property type="match status" value="1"/>
</dbReference>
<evidence type="ECO:0000313" key="8">
    <source>
        <dbReference type="Proteomes" id="UP000295341"/>
    </source>
</evidence>
<sequence length="242" mass="26901">MATKTPSKEPARKNARGQRRSHAARLPAKSHASPRAAVAKSSAKRARGDEARERVLHAALECFGAFGFEGTSTRAVAERAGLSHPLLLYHFDSKDQLWQSTMEDVLGRYQSALYARLAQVDVTDAGAGLRAFIENFVEFSAKVPQLHRIMTQESTQGSQRIHWLIDAHLLDSFSQVCDMIRRGQASGAVRKGEAERLYYAVIGLGGTLFSVSTEFGLLTRRDVFSTAEVRKTIELIFDFLFR</sequence>
<dbReference type="PANTHER" id="PTHR30055">
    <property type="entry name" value="HTH-TYPE TRANSCRIPTIONAL REGULATOR RUTR"/>
    <property type="match status" value="1"/>
</dbReference>
<gene>
    <name evidence="7" type="ORF">DFR24_2620</name>
</gene>
<feature type="DNA-binding region" description="H-T-H motif" evidence="4">
    <location>
        <begin position="72"/>
        <end position="91"/>
    </location>
</feature>
<evidence type="ECO:0000256" key="4">
    <source>
        <dbReference type="PROSITE-ProRule" id="PRU00335"/>
    </source>
</evidence>
<evidence type="ECO:0000259" key="6">
    <source>
        <dbReference type="PROSITE" id="PS50977"/>
    </source>
</evidence>
<dbReference type="AlphaFoldDB" id="A0A4R7P3B9"/>
<dbReference type="Proteomes" id="UP000295341">
    <property type="component" value="Unassembled WGS sequence"/>
</dbReference>
<name>A0A4R7P3B9_9GAMM</name>
<dbReference type="GO" id="GO:0000976">
    <property type="term" value="F:transcription cis-regulatory region binding"/>
    <property type="evidence" value="ECO:0007669"/>
    <property type="project" value="TreeGrafter"/>
</dbReference>
<proteinExistence type="predicted"/>
<dbReference type="EMBL" id="SOBT01000009">
    <property type="protein sequence ID" value="TDU28253.1"/>
    <property type="molecule type" value="Genomic_DNA"/>
</dbReference>
<accession>A0A4R7P3B9</accession>
<evidence type="ECO:0000256" key="5">
    <source>
        <dbReference type="SAM" id="MobiDB-lite"/>
    </source>
</evidence>
<feature type="compositionally biased region" description="Basic residues" evidence="5">
    <location>
        <begin position="13"/>
        <end position="23"/>
    </location>
</feature>
<reference evidence="7 8" key="1">
    <citation type="submission" date="2019-03" db="EMBL/GenBank/DDBJ databases">
        <title>Genomic Encyclopedia of Type Strains, Phase IV (KMG-IV): sequencing the most valuable type-strain genomes for metagenomic binning, comparative biology and taxonomic classification.</title>
        <authorList>
            <person name="Goeker M."/>
        </authorList>
    </citation>
    <scope>NUCLEOTIDE SEQUENCE [LARGE SCALE GENOMIC DNA]</scope>
    <source>
        <strain evidence="7 8">DSM 26377</strain>
    </source>
</reference>
<dbReference type="PROSITE" id="PS50977">
    <property type="entry name" value="HTH_TETR_2"/>
    <property type="match status" value="1"/>
</dbReference>
<evidence type="ECO:0000313" key="7">
    <source>
        <dbReference type="EMBL" id="TDU28253.1"/>
    </source>
</evidence>
<dbReference type="SUPFAM" id="SSF48498">
    <property type="entry name" value="Tetracyclin repressor-like, C-terminal domain"/>
    <property type="match status" value="1"/>
</dbReference>
<feature type="domain" description="HTH tetR-type" evidence="6">
    <location>
        <begin position="49"/>
        <end position="109"/>
    </location>
</feature>
<dbReference type="SUPFAM" id="SSF46689">
    <property type="entry name" value="Homeodomain-like"/>
    <property type="match status" value="1"/>
</dbReference>
<evidence type="ECO:0000256" key="1">
    <source>
        <dbReference type="ARBA" id="ARBA00023015"/>
    </source>
</evidence>
<dbReference type="RefSeq" id="WP_133881819.1">
    <property type="nucleotide sequence ID" value="NZ_MWIN01000005.1"/>
</dbReference>
<keyword evidence="1" id="KW-0805">Transcription regulation</keyword>
<feature type="compositionally biased region" description="Basic and acidic residues" evidence="5">
    <location>
        <begin position="1"/>
        <end position="12"/>
    </location>
</feature>
<evidence type="ECO:0000256" key="2">
    <source>
        <dbReference type="ARBA" id="ARBA00023125"/>
    </source>
</evidence>
<feature type="region of interest" description="Disordered" evidence="5">
    <location>
        <begin position="1"/>
        <end position="50"/>
    </location>
</feature>
<dbReference type="Pfam" id="PF17938">
    <property type="entry name" value="TetR_C_29"/>
    <property type="match status" value="1"/>
</dbReference>
<dbReference type="PRINTS" id="PR00455">
    <property type="entry name" value="HTHTETR"/>
</dbReference>
<dbReference type="OrthoDB" id="9151800at2"/>